<feature type="compositionally biased region" description="Polar residues" evidence="1">
    <location>
        <begin position="239"/>
        <end position="256"/>
    </location>
</feature>
<name>A0A0K8MJZ1_9LACO</name>
<dbReference type="EMBL" id="DF968005">
    <property type="protein sequence ID" value="GAP00474.1"/>
    <property type="molecule type" value="Genomic_DNA"/>
</dbReference>
<feature type="compositionally biased region" description="Basic and acidic residues" evidence="1">
    <location>
        <begin position="315"/>
        <end position="327"/>
    </location>
</feature>
<dbReference type="AlphaFoldDB" id="A0A0K8MJZ1"/>
<protein>
    <submittedName>
        <fullName evidence="2">Transcriptional regulator</fullName>
    </submittedName>
</protein>
<dbReference type="Gene3D" id="3.50.4.20">
    <property type="match status" value="1"/>
</dbReference>
<sequence length="327" mass="36979">MDHESLKERTLNQQAEREQEFEINVFGDEVTIDGLSLTLQENFKEAFDPAKLAIRYTPLLKQYDYIVGDISADQLRLRGFYQDDRSVTADQKISALADYLYEYVNFGAPYFVLANNAPAFRPVKVHDFLQDWQRDQKQASSQQGSKKKAPAKSQQRSKSATGTNTRQNRTSTGPREKVTNRPRKNSQQGNAANQRKHQFTKTDRGETDKKQESTNSRPNAEHVKSANGKGSGNRKTKNTRTGNRPINKTNGGSNRGQELDRQPKQNPVDTGVKPKDGNNTQANRQNSQEKTASRVGAKGQQPSKTPQNHKKRSFTIKERQPENDSNK</sequence>
<evidence type="ECO:0000313" key="2">
    <source>
        <dbReference type="EMBL" id="GAP00474.1"/>
    </source>
</evidence>
<reference evidence="2 3" key="1">
    <citation type="journal article" date="2015" name="BMC Genomics">
        <title>Comparative genomics of Fructobacillus spp. and Leuconostoc spp. reveals niche-specific evolution of Fructobacillus spp.</title>
        <authorList>
            <person name="Endo A."/>
            <person name="Tanizawa Y."/>
            <person name="Tanaka N."/>
            <person name="Maeno S."/>
            <person name="Kumar H."/>
            <person name="Shiwa Y."/>
            <person name="Okada S."/>
            <person name="Yoshikawa H."/>
            <person name="Dicks L."/>
            <person name="Nakagawa J."/>
            <person name="Arita M."/>
        </authorList>
    </citation>
    <scope>NUCLEOTIDE SEQUENCE [LARGE SCALE GENOMIC DNA]</scope>
    <source>
        <strain evidence="2 3">JCM 12225</strain>
    </source>
</reference>
<evidence type="ECO:0000313" key="3">
    <source>
        <dbReference type="Proteomes" id="UP000253891"/>
    </source>
</evidence>
<feature type="compositionally biased region" description="Low complexity" evidence="1">
    <location>
        <begin position="151"/>
        <end position="160"/>
    </location>
</feature>
<organism evidence="2 3">
    <name type="scientific">Fructobacillus ficulneus</name>
    <dbReference type="NCBI Taxonomy" id="157463"/>
    <lineage>
        <taxon>Bacteria</taxon>
        <taxon>Bacillati</taxon>
        <taxon>Bacillota</taxon>
        <taxon>Bacilli</taxon>
        <taxon>Lactobacillales</taxon>
        <taxon>Lactobacillaceae</taxon>
        <taxon>Fructobacillus</taxon>
    </lineage>
</organism>
<feature type="compositionally biased region" description="Basic and acidic residues" evidence="1">
    <location>
        <begin position="200"/>
        <end position="212"/>
    </location>
</feature>
<dbReference type="InterPro" id="IPR038141">
    <property type="entry name" value="YutD-like_sf"/>
</dbReference>
<gene>
    <name evidence="2" type="ORF">FFIC_284920</name>
</gene>
<feature type="region of interest" description="Disordered" evidence="1">
    <location>
        <begin position="134"/>
        <end position="327"/>
    </location>
</feature>
<dbReference type="InterPro" id="IPR009370">
    <property type="entry name" value="YutD-like"/>
</dbReference>
<dbReference type="STRING" id="157463.GCA_001047075_01358"/>
<proteinExistence type="predicted"/>
<evidence type="ECO:0000256" key="1">
    <source>
        <dbReference type="SAM" id="MobiDB-lite"/>
    </source>
</evidence>
<dbReference type="Pfam" id="PF06265">
    <property type="entry name" value="YutD-like"/>
    <property type="match status" value="1"/>
</dbReference>
<dbReference type="RefSeq" id="WP_083989407.1">
    <property type="nucleotide sequence ID" value="NZ_DF968005.1"/>
</dbReference>
<dbReference type="OrthoDB" id="1650379at2"/>
<accession>A0A0K8MJZ1</accession>
<feature type="compositionally biased region" description="Polar residues" evidence="1">
    <location>
        <begin position="161"/>
        <end position="173"/>
    </location>
</feature>
<dbReference type="Proteomes" id="UP000253891">
    <property type="component" value="Unassembled WGS sequence"/>
</dbReference>
<feature type="compositionally biased region" description="Polar residues" evidence="1">
    <location>
        <begin position="277"/>
        <end position="290"/>
    </location>
</feature>
<keyword evidence="3" id="KW-1185">Reference proteome</keyword>